<name>H5TN25_GORO1</name>
<dbReference type="AlphaFoldDB" id="H5TN25"/>
<feature type="domain" description="AMP-dependent synthetase/ligase" evidence="3">
    <location>
        <begin position="14"/>
        <end position="355"/>
    </location>
</feature>
<dbReference type="PROSITE" id="PS00455">
    <property type="entry name" value="AMP_BINDING"/>
    <property type="match status" value="1"/>
</dbReference>
<dbReference type="Pfam" id="PF13193">
    <property type="entry name" value="AMP-binding_C"/>
    <property type="match status" value="1"/>
</dbReference>
<protein>
    <submittedName>
        <fullName evidence="5">Fatty-acid--CoA ligase</fullName>
    </submittedName>
</protein>
<dbReference type="GO" id="GO:0016877">
    <property type="term" value="F:ligase activity, forming carbon-sulfur bonds"/>
    <property type="evidence" value="ECO:0007669"/>
    <property type="project" value="UniProtKB-ARBA"/>
</dbReference>
<keyword evidence="2 5" id="KW-0436">Ligase</keyword>
<dbReference type="OrthoDB" id="9803968at2"/>
<sequence length="498" mass="53689">MSGQHMQLADLISRAARTFGDAPALIQGRRNISFAEFDTVTDRLGTALLARGLAPGDHVAVLVPNGIDGVVTYYALAKAGLVRVPLNARETDVELAYKIVDSGSRALITDGRVPERTDIVIGTDELDTMIASAPDGPCRVVRDPEAPLRLAYTGGTTGKPKAVILTTRSELAEVANFLVDLLPNLGPDSVMLHAAPITHGSGAFFLPHLVKGGSSVILDRFTPQGFVDAAVEYGATSTFMVPTMIAMLIEDAVIDRDRLGLTRLCYGGAPIAPALLRRGIDKLGPVFAQLYGQAEAPLAITCLQPHEHTPERLASAGKAYTFVEVDIRDAQGNSLPAGAAGEVCTRGPHTMSGYWQRPEATAETVGADGWLRTGDIGQLDDDGYLYLLDRRHDVIISGGFNVYPREVEDVLLTHPAVREAAVVGVDDERWGQRVSAAVVVREDVTEQEIVDHCSTQLAGFKRPRHIEFWDELPKSSVGKSLRRTVREAMAHHKEVENA</sequence>
<dbReference type="InterPro" id="IPR050237">
    <property type="entry name" value="ATP-dep_AMP-bd_enzyme"/>
</dbReference>
<dbReference type="EMBL" id="BAFB01000128">
    <property type="protein sequence ID" value="GAB34883.1"/>
    <property type="molecule type" value="Genomic_DNA"/>
</dbReference>
<organism evidence="5 6">
    <name type="scientific">Gordonia otitidis (strain DSM 44809 / CCUG 52243 / JCM 12355 / NBRC 100426 / IFM 10032)</name>
    <dbReference type="NCBI Taxonomy" id="1108044"/>
    <lineage>
        <taxon>Bacteria</taxon>
        <taxon>Bacillati</taxon>
        <taxon>Actinomycetota</taxon>
        <taxon>Actinomycetes</taxon>
        <taxon>Mycobacteriales</taxon>
        <taxon>Gordoniaceae</taxon>
        <taxon>Gordonia</taxon>
    </lineage>
</organism>
<evidence type="ECO:0000313" key="6">
    <source>
        <dbReference type="Proteomes" id="UP000005038"/>
    </source>
</evidence>
<evidence type="ECO:0000313" key="5">
    <source>
        <dbReference type="EMBL" id="GAB34883.1"/>
    </source>
</evidence>
<dbReference type="InterPro" id="IPR042099">
    <property type="entry name" value="ANL_N_sf"/>
</dbReference>
<dbReference type="STRING" id="1108044.GOOTI_128_00270"/>
<dbReference type="InterPro" id="IPR000873">
    <property type="entry name" value="AMP-dep_synth/lig_dom"/>
</dbReference>
<proteinExistence type="inferred from homology"/>
<dbReference type="InterPro" id="IPR025110">
    <property type="entry name" value="AMP-bd_C"/>
</dbReference>
<dbReference type="Pfam" id="PF00501">
    <property type="entry name" value="AMP-binding"/>
    <property type="match status" value="1"/>
</dbReference>
<evidence type="ECO:0000259" key="3">
    <source>
        <dbReference type="Pfam" id="PF00501"/>
    </source>
</evidence>
<dbReference type="RefSeq" id="WP_007239112.1">
    <property type="nucleotide sequence ID" value="NZ_BAFB01000128.1"/>
</dbReference>
<comment type="similarity">
    <text evidence="1">Belongs to the ATP-dependent AMP-binding enzyme family.</text>
</comment>
<reference evidence="5" key="1">
    <citation type="submission" date="2012-02" db="EMBL/GenBank/DDBJ databases">
        <title>Whole genome shotgun sequence of Gordonia otitidis NBRC 100426.</title>
        <authorList>
            <person name="Yoshida I."/>
            <person name="Hosoyama A."/>
            <person name="Tsuchikane K."/>
            <person name="Katsumata H."/>
            <person name="Yamazaki S."/>
            <person name="Fujita N."/>
        </authorList>
    </citation>
    <scope>NUCLEOTIDE SEQUENCE [LARGE SCALE GENOMIC DNA]</scope>
    <source>
        <strain evidence="5">NBRC 100426</strain>
    </source>
</reference>
<comment type="caution">
    <text evidence="5">The sequence shown here is derived from an EMBL/GenBank/DDBJ whole genome shotgun (WGS) entry which is preliminary data.</text>
</comment>
<dbReference type="PANTHER" id="PTHR43767:SF7">
    <property type="entry name" value="MEDIUM_LONG-CHAIN-FATTY-ACID--COA LIGASE FADD8"/>
    <property type="match status" value="1"/>
</dbReference>
<dbReference type="Proteomes" id="UP000005038">
    <property type="component" value="Unassembled WGS sequence"/>
</dbReference>
<evidence type="ECO:0000256" key="2">
    <source>
        <dbReference type="ARBA" id="ARBA00022598"/>
    </source>
</evidence>
<keyword evidence="6" id="KW-1185">Reference proteome</keyword>
<dbReference type="SUPFAM" id="SSF56801">
    <property type="entry name" value="Acetyl-CoA synthetase-like"/>
    <property type="match status" value="1"/>
</dbReference>
<accession>H5TN25</accession>
<dbReference type="PANTHER" id="PTHR43767">
    <property type="entry name" value="LONG-CHAIN-FATTY-ACID--COA LIGASE"/>
    <property type="match status" value="1"/>
</dbReference>
<dbReference type="FunFam" id="3.30.300.30:FF:000008">
    <property type="entry name" value="2,3-dihydroxybenzoate-AMP ligase"/>
    <property type="match status" value="1"/>
</dbReference>
<evidence type="ECO:0000256" key="1">
    <source>
        <dbReference type="ARBA" id="ARBA00006432"/>
    </source>
</evidence>
<dbReference type="InterPro" id="IPR020845">
    <property type="entry name" value="AMP-binding_CS"/>
</dbReference>
<gene>
    <name evidence="5" type="ORF">GOOTI_128_00270</name>
</gene>
<dbReference type="Gene3D" id="3.40.50.12780">
    <property type="entry name" value="N-terminal domain of ligase-like"/>
    <property type="match status" value="1"/>
</dbReference>
<feature type="domain" description="AMP-binding enzyme C-terminal" evidence="4">
    <location>
        <begin position="406"/>
        <end position="479"/>
    </location>
</feature>
<dbReference type="InterPro" id="IPR045851">
    <property type="entry name" value="AMP-bd_C_sf"/>
</dbReference>
<evidence type="ECO:0000259" key="4">
    <source>
        <dbReference type="Pfam" id="PF13193"/>
    </source>
</evidence>
<dbReference type="Gene3D" id="3.30.300.30">
    <property type="match status" value="1"/>
</dbReference>